<evidence type="ECO:0000313" key="3">
    <source>
        <dbReference type="Proteomes" id="UP001177003"/>
    </source>
</evidence>
<name>A0AA36ELU5_LACSI</name>
<dbReference type="InterPro" id="IPR013955">
    <property type="entry name" value="Rep_factor-A_C"/>
</dbReference>
<reference evidence="2" key="1">
    <citation type="submission" date="2023-04" db="EMBL/GenBank/DDBJ databases">
        <authorList>
            <person name="Vijverberg K."/>
            <person name="Xiong W."/>
            <person name="Schranz E."/>
        </authorList>
    </citation>
    <scope>NUCLEOTIDE SEQUENCE</scope>
</reference>
<feature type="domain" description="Replication factor A C-terminal" evidence="1">
    <location>
        <begin position="48"/>
        <end position="181"/>
    </location>
</feature>
<gene>
    <name evidence="2" type="ORF">LSALG_LOCUS40479</name>
</gene>
<organism evidence="2 3">
    <name type="scientific">Lactuca saligna</name>
    <name type="common">Willowleaf lettuce</name>
    <dbReference type="NCBI Taxonomy" id="75948"/>
    <lineage>
        <taxon>Eukaryota</taxon>
        <taxon>Viridiplantae</taxon>
        <taxon>Streptophyta</taxon>
        <taxon>Embryophyta</taxon>
        <taxon>Tracheophyta</taxon>
        <taxon>Spermatophyta</taxon>
        <taxon>Magnoliopsida</taxon>
        <taxon>eudicotyledons</taxon>
        <taxon>Gunneridae</taxon>
        <taxon>Pentapetalae</taxon>
        <taxon>asterids</taxon>
        <taxon>campanulids</taxon>
        <taxon>Asterales</taxon>
        <taxon>Asteraceae</taxon>
        <taxon>Cichorioideae</taxon>
        <taxon>Cichorieae</taxon>
        <taxon>Lactucinae</taxon>
        <taxon>Lactuca</taxon>
    </lineage>
</organism>
<dbReference type="Pfam" id="PF08646">
    <property type="entry name" value="Rep_fac-A_C"/>
    <property type="match status" value="1"/>
</dbReference>
<keyword evidence="3" id="KW-1185">Reference proteome</keyword>
<dbReference type="AlphaFoldDB" id="A0AA36ELU5"/>
<protein>
    <recommendedName>
        <fullName evidence="1">Replication factor A C-terminal domain-containing protein</fullName>
    </recommendedName>
</protein>
<sequence>MAQTTIANCSNSSSSIIYSENEDFLHNFDFSSIADLQQVHQEKTLIVLGTIKQVCAEREWYCFTCIRCQQKVVKQILIHHDQSQDKEVFYCNTSSYINKVIYVVHSFKITIIVKDITGSVSLALYDSDAKKLIRKNAQELVHEFYKVGNNEIYPSALNILLKKKMAFKIQITLDNLNNKTEYYAISRITSNNTIIDELEKIMKMDRVKFFTLNATIIIVIDS</sequence>
<dbReference type="SUPFAM" id="SSF50249">
    <property type="entry name" value="Nucleic acid-binding proteins"/>
    <property type="match status" value="1"/>
</dbReference>
<accession>A0AA36ELU5</accession>
<evidence type="ECO:0000259" key="1">
    <source>
        <dbReference type="Pfam" id="PF08646"/>
    </source>
</evidence>
<dbReference type="InterPro" id="IPR012340">
    <property type="entry name" value="NA-bd_OB-fold"/>
</dbReference>
<dbReference type="Proteomes" id="UP001177003">
    <property type="component" value="Chromosome 9"/>
</dbReference>
<dbReference type="Gene3D" id="2.40.50.140">
    <property type="entry name" value="Nucleic acid-binding proteins"/>
    <property type="match status" value="1"/>
</dbReference>
<proteinExistence type="predicted"/>
<evidence type="ECO:0000313" key="2">
    <source>
        <dbReference type="EMBL" id="CAI9301961.1"/>
    </source>
</evidence>
<dbReference type="EMBL" id="OX465085">
    <property type="protein sequence ID" value="CAI9301961.1"/>
    <property type="molecule type" value="Genomic_DNA"/>
</dbReference>